<dbReference type="EMBL" id="JAWRCO010000001">
    <property type="protein sequence ID" value="MDW6003626.1"/>
    <property type="molecule type" value="Genomic_DNA"/>
</dbReference>
<dbReference type="EMBL" id="FXXI01000001">
    <property type="protein sequence ID" value="SMR99582.1"/>
    <property type="molecule type" value="Genomic_DNA"/>
</dbReference>
<evidence type="ECO:0000256" key="2">
    <source>
        <dbReference type="ARBA" id="ARBA00023015"/>
    </source>
</evidence>
<dbReference type="InterPro" id="IPR005119">
    <property type="entry name" value="LysR_subst-bd"/>
</dbReference>
<name>A0A1Y6ISU9_9VIBR</name>
<keyword evidence="2" id="KW-0805">Transcription regulation</keyword>
<organism evidence="7 8">
    <name type="scientific">Vibrio mangrovi</name>
    <dbReference type="NCBI Taxonomy" id="474394"/>
    <lineage>
        <taxon>Bacteria</taxon>
        <taxon>Pseudomonadati</taxon>
        <taxon>Pseudomonadota</taxon>
        <taxon>Gammaproteobacteria</taxon>
        <taxon>Vibrionales</taxon>
        <taxon>Vibrionaceae</taxon>
        <taxon>Vibrio</taxon>
    </lineage>
</organism>
<feature type="domain" description="HTH lysR-type" evidence="5">
    <location>
        <begin position="6"/>
        <end position="63"/>
    </location>
</feature>
<keyword evidence="3" id="KW-0238">DNA-binding</keyword>
<dbReference type="FunFam" id="1.10.10.10:FF:000001">
    <property type="entry name" value="LysR family transcriptional regulator"/>
    <property type="match status" value="1"/>
</dbReference>
<dbReference type="OrthoDB" id="5526340at2"/>
<dbReference type="Proteomes" id="UP001283366">
    <property type="component" value="Unassembled WGS sequence"/>
</dbReference>
<dbReference type="AlphaFoldDB" id="A0A1Y6ISU9"/>
<dbReference type="Pfam" id="PF00126">
    <property type="entry name" value="HTH_1"/>
    <property type="match status" value="1"/>
</dbReference>
<evidence type="ECO:0000313" key="9">
    <source>
        <dbReference type="Proteomes" id="UP001283366"/>
    </source>
</evidence>
<dbReference type="PRINTS" id="PR00039">
    <property type="entry name" value="HTHLYSR"/>
</dbReference>
<comment type="similarity">
    <text evidence="1">Belongs to the LysR transcriptional regulatory family.</text>
</comment>
<dbReference type="RefSeq" id="WP_087479599.1">
    <property type="nucleotide sequence ID" value="NZ_AP024883.1"/>
</dbReference>
<evidence type="ECO:0000256" key="1">
    <source>
        <dbReference type="ARBA" id="ARBA00009437"/>
    </source>
</evidence>
<dbReference type="GO" id="GO:0003700">
    <property type="term" value="F:DNA-binding transcription factor activity"/>
    <property type="evidence" value="ECO:0007669"/>
    <property type="project" value="InterPro"/>
</dbReference>
<accession>A0A1Y6ISU9</accession>
<dbReference type="InterPro" id="IPR036388">
    <property type="entry name" value="WH-like_DNA-bd_sf"/>
</dbReference>
<proteinExistence type="inferred from homology"/>
<dbReference type="GO" id="GO:0006351">
    <property type="term" value="P:DNA-templated transcription"/>
    <property type="evidence" value="ECO:0007669"/>
    <property type="project" value="TreeGrafter"/>
</dbReference>
<dbReference type="InterPro" id="IPR058163">
    <property type="entry name" value="LysR-type_TF_proteobact-type"/>
</dbReference>
<gene>
    <name evidence="7" type="primary">gcvA_1</name>
    <name evidence="6" type="ORF">SBX37_12280</name>
    <name evidence="7" type="ORF">VIM7927_00808</name>
</gene>
<reference evidence="6 9" key="2">
    <citation type="submission" date="2023-11" db="EMBL/GenBank/DDBJ databases">
        <title>Plant-associative lifestyle of Vibrio porteresiae and its evolutionary dynamics.</title>
        <authorList>
            <person name="Rameshkumar N."/>
            <person name="Kirti K."/>
        </authorList>
    </citation>
    <scope>NUCLEOTIDE SEQUENCE [LARGE SCALE GENOMIC DNA]</scope>
    <source>
        <strain evidence="6 9">MSSRF38</strain>
    </source>
</reference>
<evidence type="ECO:0000313" key="8">
    <source>
        <dbReference type="Proteomes" id="UP000196125"/>
    </source>
</evidence>
<dbReference type="CDD" id="cd08432">
    <property type="entry name" value="PBP2_GcdR_TrpI_HvrB_AmpR_like"/>
    <property type="match status" value="1"/>
</dbReference>
<dbReference type="PANTHER" id="PTHR30537:SF32">
    <property type="entry name" value="HTH-TYPE TRANSCRIPTIONAL REGULATOR DSDC"/>
    <property type="match status" value="1"/>
</dbReference>
<dbReference type="InterPro" id="IPR000847">
    <property type="entry name" value="LysR_HTH_N"/>
</dbReference>
<dbReference type="Gene3D" id="1.10.10.10">
    <property type="entry name" value="Winged helix-like DNA-binding domain superfamily/Winged helix DNA-binding domain"/>
    <property type="match status" value="1"/>
</dbReference>
<protein>
    <submittedName>
        <fullName evidence="7">Glycine cleavage system transcriptional activator</fullName>
    </submittedName>
    <submittedName>
        <fullName evidence="6">LysR substrate-binding domain-containing protein</fullName>
    </submittedName>
</protein>
<dbReference type="InterPro" id="IPR036390">
    <property type="entry name" value="WH_DNA-bd_sf"/>
</dbReference>
<sequence>MDRKQLLLTNMHTFSIAAKFLSFTRAAEELCISQGAVSQRIKGLEQQLGFSLFIRLTRKLELTEEGERLLHALNQSFDLIFSEVEDIRFNELRGELYIGVAPTFAQTWLLPRLPSFQQLYPSLNLKIRVKGSRLNFQHEPVDLAIYYSDGHHPGFHCQPLYEEYLTPVCSPDYYQQLHAHGPDGNDLSRATFIHSSESLEFDEPQSEWQHWMRQQSNPEWRELDVMQNHCIINHSNMATIAAKSGMGFAMARLSLVENELSAGELIAPFEQIRAEYGYDLICPHGQENRPRIKAFIEWIARETTCWKRPG</sequence>
<dbReference type="Gene3D" id="3.40.190.10">
    <property type="entry name" value="Periplasmic binding protein-like II"/>
    <property type="match status" value="2"/>
</dbReference>
<evidence type="ECO:0000256" key="4">
    <source>
        <dbReference type="ARBA" id="ARBA00023163"/>
    </source>
</evidence>
<keyword evidence="9" id="KW-1185">Reference proteome</keyword>
<keyword evidence="4" id="KW-0804">Transcription</keyword>
<evidence type="ECO:0000259" key="5">
    <source>
        <dbReference type="PROSITE" id="PS50931"/>
    </source>
</evidence>
<dbReference type="SUPFAM" id="SSF53850">
    <property type="entry name" value="Periplasmic binding protein-like II"/>
    <property type="match status" value="1"/>
</dbReference>
<dbReference type="PROSITE" id="PS50931">
    <property type="entry name" value="HTH_LYSR"/>
    <property type="match status" value="1"/>
</dbReference>
<evidence type="ECO:0000256" key="3">
    <source>
        <dbReference type="ARBA" id="ARBA00023125"/>
    </source>
</evidence>
<evidence type="ECO:0000313" key="6">
    <source>
        <dbReference type="EMBL" id="MDW6003626.1"/>
    </source>
</evidence>
<dbReference type="SUPFAM" id="SSF46785">
    <property type="entry name" value="Winged helix' DNA-binding domain"/>
    <property type="match status" value="1"/>
</dbReference>
<reference evidence="7 8" key="1">
    <citation type="submission" date="2017-05" db="EMBL/GenBank/DDBJ databases">
        <authorList>
            <person name="Song R."/>
            <person name="Chenine A.L."/>
            <person name="Ruprecht R.M."/>
        </authorList>
    </citation>
    <scope>NUCLEOTIDE SEQUENCE [LARGE SCALE GENOMIC DNA]</scope>
    <source>
        <strain evidence="7 8">CECT 7927</strain>
    </source>
</reference>
<dbReference type="Proteomes" id="UP000196125">
    <property type="component" value="Unassembled WGS sequence"/>
</dbReference>
<dbReference type="GO" id="GO:0043565">
    <property type="term" value="F:sequence-specific DNA binding"/>
    <property type="evidence" value="ECO:0007669"/>
    <property type="project" value="TreeGrafter"/>
</dbReference>
<dbReference type="PANTHER" id="PTHR30537">
    <property type="entry name" value="HTH-TYPE TRANSCRIPTIONAL REGULATOR"/>
    <property type="match status" value="1"/>
</dbReference>
<evidence type="ECO:0000313" key="7">
    <source>
        <dbReference type="EMBL" id="SMR99582.1"/>
    </source>
</evidence>
<dbReference type="Pfam" id="PF03466">
    <property type="entry name" value="LysR_substrate"/>
    <property type="match status" value="1"/>
</dbReference>